<protein>
    <submittedName>
        <fullName evidence="6">Glucose/arabinose dehydrogenase</fullName>
    </submittedName>
</protein>
<evidence type="ECO:0000256" key="3">
    <source>
        <dbReference type="ARBA" id="ARBA00023004"/>
    </source>
</evidence>
<reference evidence="6 7" key="1">
    <citation type="submission" date="2019-03" db="EMBL/GenBank/DDBJ databases">
        <title>Genomic Encyclopedia of Archaeal and Bacterial Type Strains, Phase II (KMG-II): from individual species to whole genera.</title>
        <authorList>
            <person name="Goeker M."/>
        </authorList>
    </citation>
    <scope>NUCLEOTIDE SEQUENCE [LARGE SCALE GENOMIC DNA]</scope>
    <source>
        <strain evidence="6 7">DSM 22554</strain>
    </source>
</reference>
<keyword evidence="2 4" id="KW-0479">Metal-binding</keyword>
<dbReference type="Pfam" id="PF23500">
    <property type="entry name" value="DUF7133"/>
    <property type="match status" value="1"/>
</dbReference>
<dbReference type="SUPFAM" id="SSF48371">
    <property type="entry name" value="ARM repeat"/>
    <property type="match status" value="1"/>
</dbReference>
<dbReference type="SUPFAM" id="SSF46626">
    <property type="entry name" value="Cytochrome c"/>
    <property type="match status" value="1"/>
</dbReference>
<keyword evidence="3 4" id="KW-0408">Iron</keyword>
<dbReference type="Gene3D" id="2.120.10.30">
    <property type="entry name" value="TolB, C-terminal domain"/>
    <property type="match status" value="1"/>
</dbReference>
<dbReference type="Gene3D" id="1.25.10.10">
    <property type="entry name" value="Leucine-rich Repeat Variant"/>
    <property type="match status" value="1"/>
</dbReference>
<evidence type="ECO:0000313" key="7">
    <source>
        <dbReference type="Proteomes" id="UP000294616"/>
    </source>
</evidence>
<dbReference type="GO" id="GO:0020037">
    <property type="term" value="F:heme binding"/>
    <property type="evidence" value="ECO:0007669"/>
    <property type="project" value="InterPro"/>
</dbReference>
<dbReference type="InterPro" id="IPR016024">
    <property type="entry name" value="ARM-type_fold"/>
</dbReference>
<evidence type="ECO:0000256" key="2">
    <source>
        <dbReference type="ARBA" id="ARBA00022723"/>
    </source>
</evidence>
<dbReference type="PANTHER" id="PTHR33546">
    <property type="entry name" value="LARGE, MULTIFUNCTIONAL SECRETED PROTEIN-RELATED"/>
    <property type="match status" value="1"/>
</dbReference>
<dbReference type="InterPro" id="IPR011041">
    <property type="entry name" value="Quinoprot_gluc/sorb_DH_b-prop"/>
</dbReference>
<keyword evidence="7" id="KW-1185">Reference proteome</keyword>
<dbReference type="InterPro" id="IPR009056">
    <property type="entry name" value="Cyt_c-like_dom"/>
</dbReference>
<dbReference type="InterPro" id="IPR011989">
    <property type="entry name" value="ARM-like"/>
</dbReference>
<dbReference type="PANTHER" id="PTHR33546:SF1">
    <property type="entry name" value="LARGE, MULTIFUNCTIONAL SECRETED PROTEIN"/>
    <property type="match status" value="1"/>
</dbReference>
<dbReference type="Pfam" id="PF13442">
    <property type="entry name" value="Cytochrome_CBB3"/>
    <property type="match status" value="1"/>
</dbReference>
<dbReference type="GO" id="GO:0009055">
    <property type="term" value="F:electron transfer activity"/>
    <property type="evidence" value="ECO:0007669"/>
    <property type="project" value="InterPro"/>
</dbReference>
<dbReference type="Proteomes" id="UP000294616">
    <property type="component" value="Unassembled WGS sequence"/>
</dbReference>
<organism evidence="6 7">
    <name type="scientific">Albibacterium bauzanense</name>
    <dbReference type="NCBI Taxonomy" id="653929"/>
    <lineage>
        <taxon>Bacteria</taxon>
        <taxon>Pseudomonadati</taxon>
        <taxon>Bacteroidota</taxon>
        <taxon>Sphingobacteriia</taxon>
        <taxon>Sphingobacteriales</taxon>
        <taxon>Sphingobacteriaceae</taxon>
        <taxon>Albibacterium</taxon>
    </lineage>
</organism>
<evidence type="ECO:0000259" key="5">
    <source>
        <dbReference type="PROSITE" id="PS51007"/>
    </source>
</evidence>
<dbReference type="SUPFAM" id="SSF50952">
    <property type="entry name" value="Soluble quinoprotein glucose dehydrogenase"/>
    <property type="match status" value="1"/>
</dbReference>
<dbReference type="RefSeq" id="WP_132222615.1">
    <property type="nucleotide sequence ID" value="NZ_SMGO01000002.1"/>
</dbReference>
<dbReference type="AlphaFoldDB" id="A0A4R1LW42"/>
<evidence type="ECO:0000256" key="1">
    <source>
        <dbReference type="ARBA" id="ARBA00022617"/>
    </source>
</evidence>
<dbReference type="InterPro" id="IPR036909">
    <property type="entry name" value="Cyt_c-like_dom_sf"/>
</dbReference>
<dbReference type="GO" id="GO:0046872">
    <property type="term" value="F:metal ion binding"/>
    <property type="evidence" value="ECO:0007669"/>
    <property type="project" value="UniProtKB-KW"/>
</dbReference>
<dbReference type="EMBL" id="SMGO01000002">
    <property type="protein sequence ID" value="TCK82624.1"/>
    <property type="molecule type" value="Genomic_DNA"/>
</dbReference>
<sequence>MKKTLWIFSMIMISMLIITCTAIKSKDTSLVNNPYPARTFDPNPSSEYLTPEESMKTFNLPPGYHLELVASEPMIKEPVAIAWDGNGRMFVAEMLTYMQDANASGEQSPVSRVSMLEDTNNDGVMDKSTIFVDSLLLPRMILCVNDEVFINETNSITITAYKDTNGDGKADAKRIVYEDPSYSANDANMEHQRSGLDWNLDNWMYMTYEPIRFRYVDGVLKADSIISGSAGQWGLTHDNYGRLFYSRAGGEIAVQRFQINPVYGALDFKDQYSDEFNAVWPIISTPDVQGGLLRLRPDSTLNHFTAAAGQSIYRGNALPNDLLGDYIVAEPVGRLIRRAKVLNLKGKRVVQNAYYRQEFISSTDMNFRPVNTYTGPDGHLYIVDMHRGIIQQGNWTRPGSFLRKVIDRFGFGDNVGHGRIYRLVHDGYKSQPLPKMLNETPAQLVAHLSHPNGWWRDNAQKELVVLGDKSVVPLLKQIVTGSSDSELSYLAKIHALWTLEGLNSIDENILIAAFDDPNAQVRRTAVWISEPYIRENNAKIMDRLKVLQSDPNYDVRTQLLLSLSVNKKATQPLIDALMAENKNNEMLNATLASLEQTENIKNYGVRLGSLSASDRDHVLKGAEIFRALCASCHGDDGKGLPSKVAPPLVGSRRLLGDKNTAIRIVLNGISGAIDGENYPGGFMPPFGDNSDDWIASILSYARFELRGGPGNFGNFNRVSPFISTEEVSALREKLKSRTTPWTVEELEAESAKDN</sequence>
<gene>
    <name evidence="6" type="ORF">C8N28_1208</name>
</gene>
<name>A0A4R1LW42_9SPHI</name>
<dbReference type="InterPro" id="IPR011042">
    <property type="entry name" value="6-blade_b-propeller_TolB-like"/>
</dbReference>
<evidence type="ECO:0000256" key="4">
    <source>
        <dbReference type="PROSITE-ProRule" id="PRU00433"/>
    </source>
</evidence>
<dbReference type="InterPro" id="IPR055557">
    <property type="entry name" value="DUF7133"/>
</dbReference>
<accession>A0A4R1LW42</accession>
<dbReference type="PROSITE" id="PS51007">
    <property type="entry name" value="CYTC"/>
    <property type="match status" value="1"/>
</dbReference>
<comment type="caution">
    <text evidence="6">The sequence shown here is derived from an EMBL/GenBank/DDBJ whole genome shotgun (WGS) entry which is preliminary data.</text>
</comment>
<evidence type="ECO:0000313" key="6">
    <source>
        <dbReference type="EMBL" id="TCK82624.1"/>
    </source>
</evidence>
<proteinExistence type="predicted"/>
<dbReference type="Gene3D" id="1.10.760.10">
    <property type="entry name" value="Cytochrome c-like domain"/>
    <property type="match status" value="1"/>
</dbReference>
<keyword evidence="1 4" id="KW-0349">Heme</keyword>
<feature type="domain" description="Cytochrome c" evidence="5">
    <location>
        <begin position="616"/>
        <end position="705"/>
    </location>
</feature>
<dbReference type="OrthoDB" id="9811395at2"/>